<reference evidence="6 7" key="1">
    <citation type="journal article" date="2017" name="Antonie Van Leeuwenhoek">
        <title>Phylogenomic resolution of the bacterial genus Pantoea and its relationship with Erwinia and Tatumella.</title>
        <authorList>
            <person name="Palmer M."/>
            <person name="Steenkamp E.T."/>
            <person name="Coetzee M.P."/>
            <person name="Chan W.Y."/>
            <person name="van Zyl E."/>
            <person name="De Maayer P."/>
            <person name="Coutinho T.A."/>
            <person name="Blom J."/>
            <person name="Smits T.H."/>
            <person name="Duffy B."/>
            <person name="Venter S.N."/>
        </authorList>
    </citation>
    <scope>NUCLEOTIDE SEQUENCE [LARGE SCALE GENOMIC DNA]</scope>
    <source>
        <strain evidence="6 7">LMG 26277</strain>
    </source>
</reference>
<proteinExistence type="predicted"/>
<gene>
    <name evidence="6" type="ORF">HA48_13735</name>
</gene>
<accession>A0A1X1D7B7</accession>
<dbReference type="Proteomes" id="UP000193104">
    <property type="component" value="Unassembled WGS sequence"/>
</dbReference>
<dbReference type="InterPro" id="IPR001647">
    <property type="entry name" value="HTH_TetR"/>
</dbReference>
<feature type="DNA-binding region" description="H-T-H motif" evidence="4">
    <location>
        <begin position="28"/>
        <end position="47"/>
    </location>
</feature>
<evidence type="ECO:0000313" key="7">
    <source>
        <dbReference type="Proteomes" id="UP000193104"/>
    </source>
</evidence>
<dbReference type="InterPro" id="IPR036271">
    <property type="entry name" value="Tet_transcr_reg_TetR-rel_C_sf"/>
</dbReference>
<dbReference type="Gene3D" id="1.10.357.10">
    <property type="entry name" value="Tetracycline Repressor, domain 2"/>
    <property type="match status" value="1"/>
</dbReference>
<keyword evidence="7" id="KW-1185">Reference proteome</keyword>
<evidence type="ECO:0000259" key="5">
    <source>
        <dbReference type="PROSITE" id="PS50977"/>
    </source>
</evidence>
<dbReference type="STRING" id="1076551.HA48_13735"/>
<dbReference type="SUPFAM" id="SSF46689">
    <property type="entry name" value="Homeodomain-like"/>
    <property type="match status" value="1"/>
</dbReference>
<dbReference type="GO" id="GO:0003677">
    <property type="term" value="F:DNA binding"/>
    <property type="evidence" value="ECO:0007669"/>
    <property type="project" value="UniProtKB-UniRule"/>
</dbReference>
<evidence type="ECO:0000256" key="4">
    <source>
        <dbReference type="PROSITE-ProRule" id="PRU00335"/>
    </source>
</evidence>
<sequence>MAERSPKAREIIAYTRQLLTSGGYKSFSYADLAERVDIRKASIHHHFPGKADLVKAVVEEYRAEARAGLKAMDEQINDPLLQVKAYVDYWAHCIKEGNSPFCICVMLAAEMPILPEEVAHEVTGHFSDLSGWLAQQLAKGQDAGVFQLSAGAETEAKTLMASVHGAMLAARAFKNAEVFDQIVYPLLRKITLQA</sequence>
<dbReference type="AlphaFoldDB" id="A0A1X1D7B7"/>
<dbReference type="Pfam" id="PF16925">
    <property type="entry name" value="TetR_C_13"/>
    <property type="match status" value="1"/>
</dbReference>
<keyword evidence="2 4" id="KW-0238">DNA-binding</keyword>
<organism evidence="6 7">
    <name type="scientific">Pantoea wallisii</name>
    <dbReference type="NCBI Taxonomy" id="1076551"/>
    <lineage>
        <taxon>Bacteria</taxon>
        <taxon>Pseudomonadati</taxon>
        <taxon>Pseudomonadota</taxon>
        <taxon>Gammaproteobacteria</taxon>
        <taxon>Enterobacterales</taxon>
        <taxon>Erwiniaceae</taxon>
        <taxon>Pantoea</taxon>
    </lineage>
</organism>
<dbReference type="SUPFAM" id="SSF48498">
    <property type="entry name" value="Tetracyclin repressor-like, C-terminal domain"/>
    <property type="match status" value="1"/>
</dbReference>
<evidence type="ECO:0000256" key="2">
    <source>
        <dbReference type="ARBA" id="ARBA00023125"/>
    </source>
</evidence>
<protein>
    <submittedName>
        <fullName evidence="6">TetR family transcriptional regulator</fullName>
    </submittedName>
</protein>
<dbReference type="PANTHER" id="PTHR47506">
    <property type="entry name" value="TRANSCRIPTIONAL REGULATORY PROTEIN"/>
    <property type="match status" value="1"/>
</dbReference>
<feature type="domain" description="HTH tetR-type" evidence="5">
    <location>
        <begin position="5"/>
        <end position="65"/>
    </location>
</feature>
<dbReference type="RefSeq" id="WP_128601849.1">
    <property type="nucleotide sequence ID" value="NZ_MLFS01000038.1"/>
</dbReference>
<evidence type="ECO:0000313" key="6">
    <source>
        <dbReference type="EMBL" id="ORM72582.1"/>
    </source>
</evidence>
<dbReference type="OrthoDB" id="9809772at2"/>
<dbReference type="InterPro" id="IPR011075">
    <property type="entry name" value="TetR_C"/>
</dbReference>
<dbReference type="PANTHER" id="PTHR47506:SF1">
    <property type="entry name" value="HTH-TYPE TRANSCRIPTIONAL REGULATOR YJDC"/>
    <property type="match status" value="1"/>
</dbReference>
<dbReference type="EMBL" id="MLFS01000038">
    <property type="protein sequence ID" value="ORM72582.1"/>
    <property type="molecule type" value="Genomic_DNA"/>
</dbReference>
<comment type="caution">
    <text evidence="6">The sequence shown here is derived from an EMBL/GenBank/DDBJ whole genome shotgun (WGS) entry which is preliminary data.</text>
</comment>
<keyword evidence="3" id="KW-0804">Transcription</keyword>
<name>A0A1X1D7B7_9GAMM</name>
<evidence type="ECO:0000256" key="1">
    <source>
        <dbReference type="ARBA" id="ARBA00023015"/>
    </source>
</evidence>
<evidence type="ECO:0000256" key="3">
    <source>
        <dbReference type="ARBA" id="ARBA00023163"/>
    </source>
</evidence>
<dbReference type="PROSITE" id="PS50977">
    <property type="entry name" value="HTH_TETR_2"/>
    <property type="match status" value="1"/>
</dbReference>
<keyword evidence="1" id="KW-0805">Transcription regulation</keyword>
<dbReference type="PRINTS" id="PR00455">
    <property type="entry name" value="HTHTETR"/>
</dbReference>
<dbReference type="Pfam" id="PF00440">
    <property type="entry name" value="TetR_N"/>
    <property type="match status" value="1"/>
</dbReference>
<dbReference type="InterPro" id="IPR009057">
    <property type="entry name" value="Homeodomain-like_sf"/>
</dbReference>